<feature type="domain" description="Nudix hydrolase" evidence="4">
    <location>
        <begin position="15"/>
        <end position="149"/>
    </location>
</feature>
<dbReference type="AlphaFoldDB" id="A0A9Q5JHB7"/>
<dbReference type="PROSITE" id="PS00893">
    <property type="entry name" value="NUDIX_BOX"/>
    <property type="match status" value="1"/>
</dbReference>
<keyword evidence="2 3" id="KW-0378">Hydrolase</keyword>
<dbReference type="PRINTS" id="PR00502">
    <property type="entry name" value="NUDIXFAMILY"/>
</dbReference>
<evidence type="ECO:0000313" key="5">
    <source>
        <dbReference type="EMBL" id="OFI46962.1"/>
    </source>
</evidence>
<proteinExistence type="inferred from homology"/>
<dbReference type="Gene3D" id="3.90.79.10">
    <property type="entry name" value="Nucleoside Triphosphate Pyrophosphohydrolase"/>
    <property type="match status" value="1"/>
</dbReference>
<evidence type="ECO:0000256" key="1">
    <source>
        <dbReference type="ARBA" id="ARBA00001946"/>
    </source>
</evidence>
<sequence>MYVEDMRKKIGHDLLILIGSNIILENEDGHILLQKRTNDSWGLPGGLMEIGESLEETAIREVYEETGLEVTDLKLVNTFSGPQYQFTLENKDQIYVVTSLYKVISYKGSMNLESDETLDLKYFPYNPLPENMEDEYIDYIKYYLANFVQ</sequence>
<dbReference type="SUPFAM" id="SSF55811">
    <property type="entry name" value="Nudix"/>
    <property type="match status" value="1"/>
</dbReference>
<dbReference type="Pfam" id="PF00293">
    <property type="entry name" value="NUDIX"/>
    <property type="match status" value="1"/>
</dbReference>
<dbReference type="InterPro" id="IPR000086">
    <property type="entry name" value="NUDIX_hydrolase_dom"/>
</dbReference>
<comment type="cofactor">
    <cofactor evidence="1">
        <name>Mg(2+)</name>
        <dbReference type="ChEBI" id="CHEBI:18420"/>
    </cofactor>
</comment>
<keyword evidence="6" id="KW-1185">Reference proteome</keyword>
<name>A0A9Q5JHB7_9LACT</name>
<comment type="similarity">
    <text evidence="3">Belongs to the Nudix hydrolase family.</text>
</comment>
<dbReference type="PROSITE" id="PS51462">
    <property type="entry name" value="NUDIX"/>
    <property type="match status" value="1"/>
</dbReference>
<dbReference type="OrthoDB" id="9787476at2"/>
<dbReference type="GO" id="GO:0016787">
    <property type="term" value="F:hydrolase activity"/>
    <property type="evidence" value="ECO:0007669"/>
    <property type="project" value="UniProtKB-KW"/>
</dbReference>
<reference evidence="6" key="1">
    <citation type="submission" date="2016-09" db="EMBL/GenBank/DDBJ databases">
        <title>Draft genome sequence of a novel species of the family Streptococcaceae isolated from flowers.</title>
        <authorList>
            <person name="Chuah L.-O."/>
            <person name="Yap K.-P."/>
            <person name="Thong K.L."/>
            <person name="Liong M.T."/>
            <person name="Ahmad R."/>
            <person name="Rusul G."/>
        </authorList>
    </citation>
    <scope>NUCLEOTIDE SEQUENCE [LARGE SCALE GENOMIC DNA]</scope>
    <source>
        <strain evidence="6">HibF3</strain>
    </source>
</reference>
<evidence type="ECO:0000313" key="6">
    <source>
        <dbReference type="Proteomes" id="UP000177273"/>
    </source>
</evidence>
<dbReference type="EMBL" id="MKIQ01000027">
    <property type="protein sequence ID" value="OFI46962.1"/>
    <property type="molecule type" value="Genomic_DNA"/>
</dbReference>
<organism evidence="5 6">
    <name type="scientific">Floricoccus penangensis</name>
    <dbReference type="NCBI Taxonomy" id="1859475"/>
    <lineage>
        <taxon>Bacteria</taxon>
        <taxon>Bacillati</taxon>
        <taxon>Bacillota</taxon>
        <taxon>Bacilli</taxon>
        <taxon>Lactobacillales</taxon>
        <taxon>Streptococcaceae</taxon>
        <taxon>Floricoccus</taxon>
    </lineage>
</organism>
<dbReference type="InterPro" id="IPR020084">
    <property type="entry name" value="NUDIX_hydrolase_CS"/>
</dbReference>
<dbReference type="Proteomes" id="UP000177273">
    <property type="component" value="Unassembled WGS sequence"/>
</dbReference>
<gene>
    <name evidence="5" type="ORF">BG262_03640</name>
</gene>
<evidence type="ECO:0000259" key="4">
    <source>
        <dbReference type="PROSITE" id="PS51462"/>
    </source>
</evidence>
<protein>
    <submittedName>
        <fullName evidence="5">NUDIX hydrolase</fullName>
    </submittedName>
</protein>
<dbReference type="InterPro" id="IPR015797">
    <property type="entry name" value="NUDIX_hydrolase-like_dom_sf"/>
</dbReference>
<dbReference type="InterPro" id="IPR020476">
    <property type="entry name" value="Nudix_hydrolase"/>
</dbReference>
<dbReference type="PANTHER" id="PTHR43046">
    <property type="entry name" value="GDP-MANNOSE MANNOSYL HYDROLASE"/>
    <property type="match status" value="1"/>
</dbReference>
<dbReference type="PANTHER" id="PTHR43046:SF2">
    <property type="entry name" value="8-OXO-DGTP DIPHOSPHATASE-RELATED"/>
    <property type="match status" value="1"/>
</dbReference>
<comment type="caution">
    <text evidence="5">The sequence shown here is derived from an EMBL/GenBank/DDBJ whole genome shotgun (WGS) entry which is preliminary data.</text>
</comment>
<accession>A0A9Q5JHB7</accession>
<evidence type="ECO:0000256" key="3">
    <source>
        <dbReference type="RuleBase" id="RU003476"/>
    </source>
</evidence>
<evidence type="ECO:0000256" key="2">
    <source>
        <dbReference type="ARBA" id="ARBA00022801"/>
    </source>
</evidence>
<dbReference type="CDD" id="cd04677">
    <property type="entry name" value="NUDIX_Hydrolase"/>
    <property type="match status" value="1"/>
</dbReference>